<sequence length="236" mass="27144">MTTTRTGYIYNKGKMPQGPPVTDVSATEPPDRGGAAPFVPQPVQHRSYQHTIQIYHFRTNFLSVNKFRKLLTDHAAFGYVDTLIGPDTQINLFRPDGDELPANTIEVAYLPNIFNKKFVKGGGFALGFRTHDCRTKKLKKYNMPIKADKTIEWFCFDRAIERTILRSWICELSTRTMRPMHSVDSNDPKLLFDHVADLWKGTLKRTVGDAHQEHKDWHWSLEQAHLRTLKLCEGVC</sequence>
<feature type="region of interest" description="Disordered" evidence="1">
    <location>
        <begin position="1"/>
        <end position="40"/>
    </location>
</feature>
<gene>
    <name evidence="2" type="ORF">JI435_014480</name>
</gene>
<accession>A0A7U2HZM7</accession>
<dbReference type="EMBL" id="CP069028">
    <property type="protein sequence ID" value="QRC96538.1"/>
    <property type="molecule type" value="Genomic_DNA"/>
</dbReference>
<name>A0A7U2HZM7_PHANO</name>
<keyword evidence="3" id="KW-1185">Reference proteome</keyword>
<organism evidence="2 3">
    <name type="scientific">Phaeosphaeria nodorum (strain SN15 / ATCC MYA-4574 / FGSC 10173)</name>
    <name type="common">Glume blotch fungus</name>
    <name type="synonym">Parastagonospora nodorum</name>
    <dbReference type="NCBI Taxonomy" id="321614"/>
    <lineage>
        <taxon>Eukaryota</taxon>
        <taxon>Fungi</taxon>
        <taxon>Dikarya</taxon>
        <taxon>Ascomycota</taxon>
        <taxon>Pezizomycotina</taxon>
        <taxon>Dothideomycetes</taxon>
        <taxon>Pleosporomycetidae</taxon>
        <taxon>Pleosporales</taxon>
        <taxon>Pleosporineae</taxon>
        <taxon>Phaeosphaeriaceae</taxon>
        <taxon>Parastagonospora</taxon>
    </lineage>
</organism>
<dbReference type="Proteomes" id="UP000663193">
    <property type="component" value="Chromosome 6"/>
</dbReference>
<evidence type="ECO:0000313" key="3">
    <source>
        <dbReference type="Proteomes" id="UP000663193"/>
    </source>
</evidence>
<protein>
    <submittedName>
        <fullName evidence="2">Uncharacterized protein</fullName>
    </submittedName>
</protein>
<proteinExistence type="predicted"/>
<evidence type="ECO:0000256" key="1">
    <source>
        <dbReference type="SAM" id="MobiDB-lite"/>
    </source>
</evidence>
<dbReference type="OrthoDB" id="3762348at2759"/>
<dbReference type="AlphaFoldDB" id="A0A7U2HZM7"/>
<reference evidence="3" key="1">
    <citation type="journal article" date="2021" name="BMC Genomics">
        <title>Chromosome-level genome assembly and manually-curated proteome of model necrotroph Parastagonospora nodorum Sn15 reveals a genome-wide trove of candidate effector homologs, and redundancy of virulence-related functions within an accessory chromosome.</title>
        <authorList>
            <person name="Bertazzoni S."/>
            <person name="Jones D.A.B."/>
            <person name="Phan H.T."/>
            <person name="Tan K.-C."/>
            <person name="Hane J.K."/>
        </authorList>
    </citation>
    <scope>NUCLEOTIDE SEQUENCE [LARGE SCALE GENOMIC DNA]</scope>
    <source>
        <strain evidence="3">SN15 / ATCC MYA-4574 / FGSC 10173)</strain>
    </source>
</reference>
<dbReference type="RefSeq" id="XP_001792086.1">
    <property type="nucleotide sequence ID" value="XM_001792034.1"/>
</dbReference>
<evidence type="ECO:0000313" key="2">
    <source>
        <dbReference type="EMBL" id="QRC96538.1"/>
    </source>
</evidence>
<dbReference type="KEGG" id="pno:SNOG_01448"/>
<dbReference type="VEuPathDB" id="FungiDB:JI435_014480"/>